<evidence type="ECO:0000313" key="2">
    <source>
        <dbReference type="EMBL" id="MFD1830365.1"/>
    </source>
</evidence>
<comment type="caution">
    <text evidence="2">The sequence shown here is derived from an EMBL/GenBank/DDBJ whole genome shotgun (WGS) entry which is preliminary data.</text>
</comment>
<accession>A0ABW4PK94</accession>
<organism evidence="2 3">
    <name type="scientific">Streptomyces desertarenae</name>
    <dbReference type="NCBI Taxonomy" id="2666184"/>
    <lineage>
        <taxon>Bacteria</taxon>
        <taxon>Bacillati</taxon>
        <taxon>Actinomycetota</taxon>
        <taxon>Actinomycetes</taxon>
        <taxon>Kitasatosporales</taxon>
        <taxon>Streptomycetaceae</taxon>
        <taxon>Streptomyces</taxon>
    </lineage>
</organism>
<evidence type="ECO:0000256" key="1">
    <source>
        <dbReference type="SAM" id="MobiDB-lite"/>
    </source>
</evidence>
<reference evidence="3" key="1">
    <citation type="journal article" date="2019" name="Int. J. Syst. Evol. Microbiol.">
        <title>The Global Catalogue of Microorganisms (GCM) 10K type strain sequencing project: providing services to taxonomists for standard genome sequencing and annotation.</title>
        <authorList>
            <consortium name="The Broad Institute Genomics Platform"/>
            <consortium name="The Broad Institute Genome Sequencing Center for Infectious Disease"/>
            <person name="Wu L."/>
            <person name="Ma J."/>
        </authorList>
    </citation>
    <scope>NUCLEOTIDE SEQUENCE [LARGE SCALE GENOMIC DNA]</scope>
    <source>
        <strain evidence="3">CGMCC 4.7455</strain>
    </source>
</reference>
<name>A0ABW4PK94_9ACTN</name>
<feature type="region of interest" description="Disordered" evidence="1">
    <location>
        <begin position="1"/>
        <end position="75"/>
    </location>
</feature>
<dbReference type="RefSeq" id="WP_380899320.1">
    <property type="nucleotide sequence ID" value="NZ_JBHUFU010000006.1"/>
</dbReference>
<proteinExistence type="predicted"/>
<dbReference type="EMBL" id="JBHUFU010000006">
    <property type="protein sequence ID" value="MFD1830365.1"/>
    <property type="molecule type" value="Genomic_DNA"/>
</dbReference>
<gene>
    <name evidence="2" type="ORF">ACFSJS_11895</name>
</gene>
<sequence>MEAHERQPGDGTGAGSEQQPPKAPDAARGAVPMRDLLASCAAADAVSTPPASASPSDTAGRAGSDEGPDAGAEAA</sequence>
<dbReference type="Proteomes" id="UP001597365">
    <property type="component" value="Unassembled WGS sequence"/>
</dbReference>
<keyword evidence="3" id="KW-1185">Reference proteome</keyword>
<protein>
    <submittedName>
        <fullName evidence="2">Uncharacterized protein</fullName>
    </submittedName>
</protein>
<feature type="compositionally biased region" description="Low complexity" evidence="1">
    <location>
        <begin position="41"/>
        <end position="59"/>
    </location>
</feature>
<evidence type="ECO:0000313" key="3">
    <source>
        <dbReference type="Proteomes" id="UP001597365"/>
    </source>
</evidence>